<protein>
    <submittedName>
        <fullName evidence="1">Uncharacterized protein</fullName>
    </submittedName>
</protein>
<accession>A0A7J7ZJ45</accession>
<organism evidence="1 2">
    <name type="scientific">Pipistrellus kuhlii</name>
    <name type="common">Kuhl's pipistrelle</name>
    <dbReference type="NCBI Taxonomy" id="59472"/>
    <lineage>
        <taxon>Eukaryota</taxon>
        <taxon>Metazoa</taxon>
        <taxon>Chordata</taxon>
        <taxon>Craniata</taxon>
        <taxon>Vertebrata</taxon>
        <taxon>Euteleostomi</taxon>
        <taxon>Mammalia</taxon>
        <taxon>Eutheria</taxon>
        <taxon>Laurasiatheria</taxon>
        <taxon>Chiroptera</taxon>
        <taxon>Yangochiroptera</taxon>
        <taxon>Vespertilionidae</taxon>
        <taxon>Pipistrellus</taxon>
    </lineage>
</organism>
<evidence type="ECO:0000313" key="2">
    <source>
        <dbReference type="Proteomes" id="UP000558488"/>
    </source>
</evidence>
<sequence>MAGVSSRQQNTEHGGLRPLHNAGAGELGCHIRAECQVTVIGVSLWWLLKILYSHTLQSHWALSPAARASPVCTHCWHHSCLSHLLLAPITPQGLSTSPAPEGQSGLAATSRTCSRHWSHHWHLLLVPCAGPNCLVSSVGILGSCQLNHL</sequence>
<dbReference type="EMBL" id="JACAGB010000003">
    <property type="protein sequence ID" value="KAF6374283.1"/>
    <property type="molecule type" value="Genomic_DNA"/>
</dbReference>
<reference evidence="1 2" key="1">
    <citation type="journal article" date="2020" name="Nature">
        <title>Six reference-quality genomes reveal evolution of bat adaptations.</title>
        <authorList>
            <person name="Jebb D."/>
            <person name="Huang Z."/>
            <person name="Pippel M."/>
            <person name="Hughes G.M."/>
            <person name="Lavrichenko K."/>
            <person name="Devanna P."/>
            <person name="Winkler S."/>
            <person name="Jermiin L.S."/>
            <person name="Skirmuntt E.C."/>
            <person name="Katzourakis A."/>
            <person name="Burkitt-Gray L."/>
            <person name="Ray D.A."/>
            <person name="Sullivan K.A.M."/>
            <person name="Roscito J.G."/>
            <person name="Kirilenko B.M."/>
            <person name="Davalos L.M."/>
            <person name="Corthals A.P."/>
            <person name="Power M.L."/>
            <person name="Jones G."/>
            <person name="Ransome R.D."/>
            <person name="Dechmann D.K.N."/>
            <person name="Locatelli A.G."/>
            <person name="Puechmaille S.J."/>
            <person name="Fedrigo O."/>
            <person name="Jarvis E.D."/>
            <person name="Hiller M."/>
            <person name="Vernes S.C."/>
            <person name="Myers E.W."/>
            <person name="Teeling E.C."/>
        </authorList>
    </citation>
    <scope>NUCLEOTIDE SEQUENCE [LARGE SCALE GENOMIC DNA]</scope>
    <source>
        <strain evidence="1">MPipKuh1</strain>
        <tissue evidence="1">Flight muscle</tissue>
    </source>
</reference>
<dbReference type="AlphaFoldDB" id="A0A7J7ZJ45"/>
<gene>
    <name evidence="1" type="ORF">mPipKuh1_009506</name>
</gene>
<proteinExistence type="predicted"/>
<keyword evidence="2" id="KW-1185">Reference proteome</keyword>
<dbReference type="Proteomes" id="UP000558488">
    <property type="component" value="Unassembled WGS sequence"/>
</dbReference>
<comment type="caution">
    <text evidence="1">The sequence shown here is derived from an EMBL/GenBank/DDBJ whole genome shotgun (WGS) entry which is preliminary data.</text>
</comment>
<name>A0A7J7ZJ45_PIPKU</name>
<evidence type="ECO:0000313" key="1">
    <source>
        <dbReference type="EMBL" id="KAF6374283.1"/>
    </source>
</evidence>